<dbReference type="Proteomes" id="UP001053296">
    <property type="component" value="Chromosome"/>
</dbReference>
<proteinExistence type="inferred from homology"/>
<dbReference type="PROSITE" id="PS51898">
    <property type="entry name" value="TYR_RECOMBINASE"/>
    <property type="match status" value="1"/>
</dbReference>
<evidence type="ECO:0000256" key="2">
    <source>
        <dbReference type="ARBA" id="ARBA00023125"/>
    </source>
</evidence>
<dbReference type="Gene3D" id="1.10.443.10">
    <property type="entry name" value="Intergrase catalytic core"/>
    <property type="match status" value="1"/>
</dbReference>
<dbReference type="PANTHER" id="PTHR30349:SF64">
    <property type="entry name" value="PROPHAGE INTEGRASE INTD-RELATED"/>
    <property type="match status" value="1"/>
</dbReference>
<evidence type="ECO:0000259" key="4">
    <source>
        <dbReference type="PROSITE" id="PS51898"/>
    </source>
</evidence>
<name>A0ABM8I4W1_9BACT</name>
<reference evidence="5" key="1">
    <citation type="journal article" date="2022" name="Arch. Microbiol.">
        <title>Pseudodesulfovibrio sediminis sp. nov., a mesophilic and neutrophilic sulfate-reducing bacterium isolated from sediment of a brackish lake.</title>
        <authorList>
            <person name="Takahashi A."/>
            <person name="Kojima H."/>
            <person name="Watanabe M."/>
            <person name="Fukui M."/>
        </authorList>
    </citation>
    <scope>NUCLEOTIDE SEQUENCE</scope>
    <source>
        <strain evidence="5">SF6</strain>
    </source>
</reference>
<organism evidence="5 6">
    <name type="scientific">Pseudodesulfovibrio sediminis</name>
    <dbReference type="NCBI Taxonomy" id="2810563"/>
    <lineage>
        <taxon>Bacteria</taxon>
        <taxon>Pseudomonadati</taxon>
        <taxon>Thermodesulfobacteriota</taxon>
        <taxon>Desulfovibrionia</taxon>
        <taxon>Desulfovibrionales</taxon>
        <taxon>Desulfovibrionaceae</taxon>
    </lineage>
</organism>
<dbReference type="PANTHER" id="PTHR30349">
    <property type="entry name" value="PHAGE INTEGRASE-RELATED"/>
    <property type="match status" value="1"/>
</dbReference>
<evidence type="ECO:0000313" key="6">
    <source>
        <dbReference type="Proteomes" id="UP001053296"/>
    </source>
</evidence>
<accession>A0ABM8I4W1</accession>
<evidence type="ECO:0000256" key="1">
    <source>
        <dbReference type="ARBA" id="ARBA00008857"/>
    </source>
</evidence>
<keyword evidence="2" id="KW-0238">DNA-binding</keyword>
<dbReference type="InterPro" id="IPR011010">
    <property type="entry name" value="DNA_brk_join_enz"/>
</dbReference>
<dbReference type="InterPro" id="IPR002104">
    <property type="entry name" value="Integrase_catalytic"/>
</dbReference>
<dbReference type="InterPro" id="IPR010998">
    <property type="entry name" value="Integrase_recombinase_N"/>
</dbReference>
<keyword evidence="6" id="KW-1185">Reference proteome</keyword>
<sequence>MPYKQKKNGKTVWMAQVKIDGKKLRRQFTKKEDAKRWEIERKDQAALPPEPTIPTTSFLEWATLYLDHSVRYSPKTYSEKKSALKRLLKAVQPDADVQTFRKVDALKHLQKLFKKRSGYSVNKERKNMAAAWNFGIKFLEGFPAVNPFLAVPRFPEVRQNRYVPPEKDFRKVLDHSEGQDKVMLMTFLHTAARRGELYKLQWKDVDFGGKRLRLGTKKRQDGSMEYEWLPMTDELFNTLLAHRQEAINEWVFTQSSGRCEGKPYTENRGFPQKLCESAGVKPFGCHAIRHLTASILANNNVPMIAIQQILRHKKLATTERYVRGMEPIRPHLKILEGGLNIGPTSGPTRLENDWQKKKDLKLTA</sequence>
<dbReference type="RefSeq" id="WP_229591513.1">
    <property type="nucleotide sequence ID" value="NZ_AP024485.1"/>
</dbReference>
<protein>
    <recommendedName>
        <fullName evidence="4">Tyr recombinase domain-containing protein</fullName>
    </recommendedName>
</protein>
<dbReference type="Gene3D" id="1.10.150.130">
    <property type="match status" value="1"/>
</dbReference>
<dbReference type="Pfam" id="PF00589">
    <property type="entry name" value="Phage_integrase"/>
    <property type="match status" value="1"/>
</dbReference>
<dbReference type="EMBL" id="AP024485">
    <property type="protein sequence ID" value="BCS89544.1"/>
    <property type="molecule type" value="Genomic_DNA"/>
</dbReference>
<gene>
    <name evidence="5" type="ORF">PSDVSF_27860</name>
</gene>
<evidence type="ECO:0000256" key="3">
    <source>
        <dbReference type="ARBA" id="ARBA00023172"/>
    </source>
</evidence>
<keyword evidence="3" id="KW-0233">DNA recombination</keyword>
<dbReference type="CDD" id="cd00796">
    <property type="entry name" value="INT_Rci_Hp1_C"/>
    <property type="match status" value="1"/>
</dbReference>
<dbReference type="InterPro" id="IPR013762">
    <property type="entry name" value="Integrase-like_cat_sf"/>
</dbReference>
<comment type="similarity">
    <text evidence="1">Belongs to the 'phage' integrase family.</text>
</comment>
<evidence type="ECO:0000313" key="5">
    <source>
        <dbReference type="EMBL" id="BCS89544.1"/>
    </source>
</evidence>
<dbReference type="InterPro" id="IPR050090">
    <property type="entry name" value="Tyrosine_recombinase_XerCD"/>
</dbReference>
<dbReference type="SUPFAM" id="SSF56349">
    <property type="entry name" value="DNA breaking-rejoining enzymes"/>
    <property type="match status" value="1"/>
</dbReference>
<feature type="domain" description="Tyr recombinase" evidence="4">
    <location>
        <begin position="158"/>
        <end position="337"/>
    </location>
</feature>